<evidence type="ECO:0000313" key="3">
    <source>
        <dbReference type="EMBL" id="RNM15941.1"/>
    </source>
</evidence>
<accession>A0A3N0GU64</accession>
<feature type="domain" description="Barstar (barnase inhibitor)" evidence="2">
    <location>
        <begin position="57"/>
        <end position="135"/>
    </location>
</feature>
<reference evidence="3 4" key="1">
    <citation type="submission" date="2018-11" db="EMBL/GenBank/DDBJ databases">
        <authorList>
            <person name="Li F."/>
        </authorList>
    </citation>
    <scope>NUCLEOTIDE SEQUENCE [LARGE SCALE GENOMIC DNA]</scope>
    <source>
        <strain evidence="3 4">Gsoil 818</strain>
    </source>
</reference>
<dbReference type="SUPFAM" id="SSF52038">
    <property type="entry name" value="Barstar-related"/>
    <property type="match status" value="1"/>
</dbReference>
<name>A0A3N0GU64_9ACTN</name>
<protein>
    <recommendedName>
        <fullName evidence="2">Barstar (barnase inhibitor) domain-containing protein</fullName>
    </recommendedName>
</protein>
<dbReference type="InterPro" id="IPR000468">
    <property type="entry name" value="Barstar"/>
</dbReference>
<dbReference type="InterPro" id="IPR035905">
    <property type="entry name" value="Barstar-like_sf"/>
</dbReference>
<comment type="similarity">
    <text evidence="1">Belongs to the barstar family.</text>
</comment>
<evidence type="ECO:0000256" key="1">
    <source>
        <dbReference type="ARBA" id="ARBA00006845"/>
    </source>
</evidence>
<comment type="caution">
    <text evidence="3">The sequence shown here is derived from an EMBL/GenBank/DDBJ whole genome shotgun (WGS) entry which is preliminary data.</text>
</comment>
<dbReference type="EMBL" id="RJSF01000019">
    <property type="protein sequence ID" value="RNM15941.1"/>
    <property type="molecule type" value="Genomic_DNA"/>
</dbReference>
<dbReference type="Pfam" id="PF01337">
    <property type="entry name" value="Barstar"/>
    <property type="match status" value="1"/>
</dbReference>
<keyword evidence="4" id="KW-1185">Reference proteome</keyword>
<proteinExistence type="inferred from homology"/>
<evidence type="ECO:0000259" key="2">
    <source>
        <dbReference type="Pfam" id="PF01337"/>
    </source>
</evidence>
<dbReference type="AlphaFoldDB" id="A0A3N0GU64"/>
<organism evidence="3 4">
    <name type="scientific">Nocardioides pocheonensis</name>
    <dbReference type="NCBI Taxonomy" id="661485"/>
    <lineage>
        <taxon>Bacteria</taxon>
        <taxon>Bacillati</taxon>
        <taxon>Actinomycetota</taxon>
        <taxon>Actinomycetes</taxon>
        <taxon>Propionibacteriales</taxon>
        <taxon>Nocardioidaceae</taxon>
        <taxon>Nocardioides</taxon>
    </lineage>
</organism>
<evidence type="ECO:0000313" key="4">
    <source>
        <dbReference type="Proteomes" id="UP000279994"/>
    </source>
</evidence>
<gene>
    <name evidence="3" type="ORF">EFL26_07185</name>
</gene>
<dbReference type="Proteomes" id="UP000279994">
    <property type="component" value="Unassembled WGS sequence"/>
</dbReference>
<dbReference type="OrthoDB" id="5184890at2"/>
<sequence length="158" mass="16785">MPPGRSRARNEVPVSEERSVSGLAGLLAGHHPAGVYQWHAAFSPDDVRRTVEHAGARFAYVDGWTHQEKDELVEAFAEALGVPGATGSDFDEALSACLRTVDADQLVLLWDGWGPLARSDRASFDVAADLLAARASNGPVTVLLRGEGPEIDVPSLDG</sequence>
<dbReference type="Gene3D" id="3.30.370.10">
    <property type="entry name" value="Barstar-like"/>
    <property type="match status" value="1"/>
</dbReference>